<feature type="region of interest" description="Disordered" evidence="2">
    <location>
        <begin position="23"/>
        <end position="47"/>
    </location>
</feature>
<evidence type="ECO:0000313" key="5">
    <source>
        <dbReference type="Proteomes" id="UP000480185"/>
    </source>
</evidence>
<protein>
    <recommendedName>
        <fullName evidence="6">Lipoprotein</fullName>
    </recommendedName>
</protein>
<dbReference type="Proteomes" id="UP000480185">
    <property type="component" value="Unassembled WGS sequence"/>
</dbReference>
<reference evidence="4 5" key="1">
    <citation type="submission" date="2019-11" db="EMBL/GenBank/DDBJ databases">
        <authorList>
            <person name="Li J."/>
        </authorList>
    </citation>
    <scope>NUCLEOTIDE SEQUENCE [LARGE SCALE GENOMIC DNA]</scope>
    <source>
        <strain evidence="4 5">J4</strain>
    </source>
</reference>
<evidence type="ECO:0000313" key="4">
    <source>
        <dbReference type="EMBL" id="MRG86160.1"/>
    </source>
</evidence>
<dbReference type="EMBL" id="WJNH01000003">
    <property type="protein sequence ID" value="MRG86160.1"/>
    <property type="molecule type" value="Genomic_DNA"/>
</dbReference>
<dbReference type="AlphaFoldDB" id="A0A6G1X5K3"/>
<keyword evidence="5" id="KW-1185">Reference proteome</keyword>
<gene>
    <name evidence="4" type="ORF">GH754_07455</name>
</gene>
<feature type="coiled-coil region" evidence="1">
    <location>
        <begin position="70"/>
        <end position="104"/>
    </location>
</feature>
<dbReference type="RefSeq" id="WP_153728069.1">
    <property type="nucleotide sequence ID" value="NZ_WJNH01000003.1"/>
</dbReference>
<sequence>MKKLFLLLSIALVFVLAACGSSSDENSAEDANASEDTTEEPSENNKELKSALLKNHMEVANTVRNNYKKINDYVAALNNEEIKAEELEALKADAVEAAEKAVSNVDAYTFVKEEGLTDDAKATYEEAIGDVKGAFEAYQSALESDSTDFTTAEEKLAGYTEKVGALFEEVGLSSSADLAKELQ</sequence>
<evidence type="ECO:0000256" key="3">
    <source>
        <dbReference type="SAM" id="SignalP"/>
    </source>
</evidence>
<feature type="signal peptide" evidence="3">
    <location>
        <begin position="1"/>
        <end position="23"/>
    </location>
</feature>
<evidence type="ECO:0000256" key="1">
    <source>
        <dbReference type="SAM" id="Coils"/>
    </source>
</evidence>
<proteinExistence type="predicted"/>
<dbReference type="PROSITE" id="PS51257">
    <property type="entry name" value="PROKAR_LIPOPROTEIN"/>
    <property type="match status" value="1"/>
</dbReference>
<accession>A0A6G1X5K3</accession>
<feature type="chain" id="PRO_5038941154" description="Lipoprotein" evidence="3">
    <location>
        <begin position="24"/>
        <end position="183"/>
    </location>
</feature>
<dbReference type="OrthoDB" id="2972428at2"/>
<evidence type="ECO:0008006" key="6">
    <source>
        <dbReference type="Google" id="ProtNLM"/>
    </source>
</evidence>
<organism evidence="4 5">
    <name type="scientific">Salinibacillus xinjiangensis</name>
    <dbReference type="NCBI Taxonomy" id="1229268"/>
    <lineage>
        <taxon>Bacteria</taxon>
        <taxon>Bacillati</taxon>
        <taxon>Bacillota</taxon>
        <taxon>Bacilli</taxon>
        <taxon>Bacillales</taxon>
        <taxon>Bacillaceae</taxon>
        <taxon>Salinibacillus</taxon>
    </lineage>
</organism>
<name>A0A6G1X5K3_9BACI</name>
<feature type="compositionally biased region" description="Acidic residues" evidence="2">
    <location>
        <begin position="26"/>
        <end position="42"/>
    </location>
</feature>
<comment type="caution">
    <text evidence="4">The sequence shown here is derived from an EMBL/GenBank/DDBJ whole genome shotgun (WGS) entry which is preliminary data.</text>
</comment>
<keyword evidence="3" id="KW-0732">Signal</keyword>
<keyword evidence="1" id="KW-0175">Coiled coil</keyword>
<evidence type="ECO:0000256" key="2">
    <source>
        <dbReference type="SAM" id="MobiDB-lite"/>
    </source>
</evidence>